<keyword evidence="7" id="KW-0698">rRNA processing</keyword>
<dbReference type="GO" id="GO:0019843">
    <property type="term" value="F:rRNA binding"/>
    <property type="evidence" value="ECO:0007669"/>
    <property type="project" value="TreeGrafter"/>
</dbReference>
<protein>
    <recommendedName>
        <fullName evidence="4 7">U3 small nucleolar RNA-associated protein 25</fullName>
        <shortName evidence="7">U3 snoRNA-associated protein 25</shortName>
    </recommendedName>
</protein>
<name>A0A9W9AKF2_9AGAR</name>
<evidence type="ECO:0000256" key="1">
    <source>
        <dbReference type="ARBA" id="ARBA00002883"/>
    </source>
</evidence>
<dbReference type="AlphaFoldDB" id="A0A9W9AKF2"/>
<comment type="subcellular location">
    <subcellularLocation>
        <location evidence="2 7">Nucleus</location>
        <location evidence="2 7">Nucleolus</location>
    </subcellularLocation>
</comment>
<evidence type="ECO:0000259" key="8">
    <source>
        <dbReference type="Pfam" id="PF06862"/>
    </source>
</evidence>
<dbReference type="Gene3D" id="3.40.50.300">
    <property type="entry name" value="P-loop containing nucleotide triphosphate hydrolases"/>
    <property type="match status" value="1"/>
</dbReference>
<evidence type="ECO:0000256" key="3">
    <source>
        <dbReference type="ARBA" id="ARBA00009223"/>
    </source>
</evidence>
<evidence type="ECO:0000256" key="4">
    <source>
        <dbReference type="ARBA" id="ARBA00015422"/>
    </source>
</evidence>
<comment type="subunit">
    <text evidence="7">Component of the ribosomal small subunit (SSU) processome composed of at least 40 protein subunits and snoRNA U3.</text>
</comment>
<organism evidence="10 11">
    <name type="scientific">Lentinula aciculospora</name>
    <dbReference type="NCBI Taxonomy" id="153920"/>
    <lineage>
        <taxon>Eukaryota</taxon>
        <taxon>Fungi</taxon>
        <taxon>Dikarya</taxon>
        <taxon>Basidiomycota</taxon>
        <taxon>Agaricomycotina</taxon>
        <taxon>Agaricomycetes</taxon>
        <taxon>Agaricomycetidae</taxon>
        <taxon>Agaricales</taxon>
        <taxon>Marasmiineae</taxon>
        <taxon>Omphalotaceae</taxon>
        <taxon>Lentinula</taxon>
    </lineage>
</organism>
<evidence type="ECO:0000313" key="11">
    <source>
        <dbReference type="Proteomes" id="UP001150266"/>
    </source>
</evidence>
<reference evidence="10" key="1">
    <citation type="submission" date="2022-08" db="EMBL/GenBank/DDBJ databases">
        <title>A Global Phylogenomic Analysis of the Shiitake Genus Lentinula.</title>
        <authorList>
            <consortium name="DOE Joint Genome Institute"/>
            <person name="Sierra-Patev S."/>
            <person name="Min B."/>
            <person name="Naranjo-Ortiz M."/>
            <person name="Looney B."/>
            <person name="Konkel Z."/>
            <person name="Slot J.C."/>
            <person name="Sakamoto Y."/>
            <person name="Steenwyk J.L."/>
            <person name="Rokas A."/>
            <person name="Carro J."/>
            <person name="Camarero S."/>
            <person name="Ferreira P."/>
            <person name="Molpeceres G."/>
            <person name="Ruiz-Duenas F.J."/>
            <person name="Serrano A."/>
            <person name="Henrissat B."/>
            <person name="Drula E."/>
            <person name="Hughes K.W."/>
            <person name="Mata J.L."/>
            <person name="Ishikawa N.K."/>
            <person name="Vargas-Isla R."/>
            <person name="Ushijima S."/>
            <person name="Smith C.A."/>
            <person name="Ahrendt S."/>
            <person name="Andreopoulos W."/>
            <person name="He G."/>
            <person name="Labutti K."/>
            <person name="Lipzen A."/>
            <person name="Ng V."/>
            <person name="Riley R."/>
            <person name="Sandor L."/>
            <person name="Barry K."/>
            <person name="Martinez A.T."/>
            <person name="Xiao Y."/>
            <person name="Gibbons J.G."/>
            <person name="Terashima K."/>
            <person name="Grigoriev I.V."/>
            <person name="Hibbett D.S."/>
        </authorList>
    </citation>
    <scope>NUCLEOTIDE SEQUENCE</scope>
    <source>
        <strain evidence="10">JLM2183</strain>
    </source>
</reference>
<dbReference type="GO" id="GO:0000462">
    <property type="term" value="P:maturation of SSU-rRNA from tricistronic rRNA transcript (SSU-rRNA, 5.8S rRNA, LSU-rRNA)"/>
    <property type="evidence" value="ECO:0007669"/>
    <property type="project" value="TreeGrafter"/>
</dbReference>
<evidence type="ECO:0000313" key="10">
    <source>
        <dbReference type="EMBL" id="KAJ4483848.1"/>
    </source>
</evidence>
<feature type="domain" description="UTP25 NTP hydrolase-like" evidence="9">
    <location>
        <begin position="224"/>
        <end position="489"/>
    </location>
</feature>
<evidence type="ECO:0000256" key="2">
    <source>
        <dbReference type="ARBA" id="ARBA00004604"/>
    </source>
</evidence>
<sequence>MDGFSATHKILGMRSKLPTMLLIQKERVHGAQMKTGTCLSYLERYFSLSHWFYLLMVDENSTTTRLLTLLNVSATKAGKKKWEPYVPADKLNKRKSVRLVENQSQETPQDVQQVGEQAQEVVFTEEETETDYTTDPYEQHFGCTSAHLSEAARSSVDNRAWDSQKLSRGRLGATYESIPEGCNPGPTTLKGDAILQRLKKSLNTRRGLTKDFQNDLLSTLSTHKDLYLSSSSWENKKTTREAISLHALNHITKKRRRVLKNNERISNATKAGNEPPEDVQDQGFTRPSVLILLPFRSSALAWFNALTTHTPSPEYQIENHSRFTSEYGLPSGAIDKLATATPGTYPQDHVETFMGNVDDNFRVGIKLTRKSVKAFTDFYGCDIIIASPLGLRQSMQKENNADYLSSIEILVIDQLDALTMQNWDHVKFVLDHLNKLPKESHDTDFSRTKPWYLDGHSEYLRQSILLPAYETPETRQLYNTRLKNVAGKIRTDKRWPPIEVPEGVDQNFVRFDCGNPKDEADKRFSYFATQLLPAVLKSAVQSSNTVIFVPSYFDFVRVHNHFRKLSVSFTVLSEYSTNQEISRARQAFFSGQKSFLIVTERFHFYKRYKLRGIRNLVFYGPPDHPSFYSEYLSYPFLDEGVESSDVTCRVLYSKYDWFGLERIAGTEEAVELTKNV</sequence>
<dbReference type="SUPFAM" id="SSF52540">
    <property type="entry name" value="P-loop containing nucleoside triphosphate hydrolases"/>
    <property type="match status" value="1"/>
</dbReference>
<dbReference type="Pfam" id="PF22916">
    <property type="entry name" value="UTP25_NTPase-like"/>
    <property type="match status" value="1"/>
</dbReference>
<keyword evidence="5 7" id="KW-0539">Nucleus</keyword>
<accession>A0A9W9AKF2</accession>
<gene>
    <name evidence="10" type="ORF">J3R30DRAFT_1842585</name>
</gene>
<dbReference type="PANTHER" id="PTHR12933">
    <property type="entry name" value="ORF PROTEIN-RELATED"/>
    <property type="match status" value="1"/>
</dbReference>
<proteinExistence type="inferred from homology"/>
<dbReference type="GO" id="GO:0034511">
    <property type="term" value="F:U3 snoRNA binding"/>
    <property type="evidence" value="ECO:0007669"/>
    <property type="project" value="InterPro"/>
</dbReference>
<dbReference type="Pfam" id="PF06862">
    <property type="entry name" value="Utp25_C"/>
    <property type="match status" value="1"/>
</dbReference>
<dbReference type="OrthoDB" id="10264378at2759"/>
<dbReference type="Proteomes" id="UP001150266">
    <property type="component" value="Unassembled WGS sequence"/>
</dbReference>
<keyword evidence="7" id="KW-0690">Ribosome biogenesis</keyword>
<evidence type="ECO:0000259" key="9">
    <source>
        <dbReference type="Pfam" id="PF22916"/>
    </source>
</evidence>
<dbReference type="PANTHER" id="PTHR12933:SF0">
    <property type="entry name" value="U3 SMALL NUCLEOLAR RNA-ASSOCIATED PROTEIN 25 HOMOLOG"/>
    <property type="match status" value="1"/>
</dbReference>
<evidence type="ECO:0000256" key="6">
    <source>
        <dbReference type="ARBA" id="ARBA00023274"/>
    </source>
</evidence>
<feature type="domain" description="UTP25 C-terminal" evidence="8">
    <location>
        <begin position="501"/>
        <end position="674"/>
    </location>
</feature>
<comment type="similarity">
    <text evidence="3 7">Belongs to the UTP25 family.</text>
</comment>
<evidence type="ECO:0000256" key="5">
    <source>
        <dbReference type="ARBA" id="ARBA00023242"/>
    </source>
</evidence>
<dbReference type="InterPro" id="IPR053940">
    <property type="entry name" value="UTP25_NTPase-like"/>
</dbReference>
<dbReference type="InterPro" id="IPR053939">
    <property type="entry name" value="UTP25_C"/>
</dbReference>
<comment type="caution">
    <text evidence="10">The sequence shown here is derived from an EMBL/GenBank/DDBJ whole genome shotgun (WGS) entry which is preliminary data.</text>
</comment>
<dbReference type="EMBL" id="JAOTPV010000004">
    <property type="protein sequence ID" value="KAJ4483848.1"/>
    <property type="molecule type" value="Genomic_DNA"/>
</dbReference>
<dbReference type="GO" id="GO:0032040">
    <property type="term" value="C:small-subunit processome"/>
    <property type="evidence" value="ECO:0007669"/>
    <property type="project" value="TreeGrafter"/>
</dbReference>
<comment type="function">
    <text evidence="1 7">DEAD-box RNA helicase-like protein required for pre-18S rRNA processing, specifically at sites A0, A1, and A2.</text>
</comment>
<keyword evidence="11" id="KW-1185">Reference proteome</keyword>
<evidence type="ECO:0000256" key="7">
    <source>
        <dbReference type="RuleBase" id="RU365070"/>
    </source>
</evidence>
<keyword evidence="6 7" id="KW-0687">Ribonucleoprotein</keyword>
<dbReference type="InterPro" id="IPR027417">
    <property type="entry name" value="P-loop_NTPase"/>
</dbReference>
<dbReference type="InterPro" id="IPR010678">
    <property type="entry name" value="UTP25"/>
</dbReference>